<sequence length="445" mass="45078">MIRTTRATTALALAGAAAVLLAACSTSSNAGGGSSESASAGGAKKDPASSCQAPSSPGTDALKIGTILPLTGSLAYLNPPAESGVGLAVEDINSGGGVLDKDVTIDPATDSGDSNDMTVSSAAATKLVNAKVPVVIGAESSSVTLNVIDQLTSNCMVQISPANTASDLSGYSSHYYRTAPPDSVQGSALGQLITGDGNAKVAFLVFNDTYGTGLRNSVQAAVEAAGGQVVYGAKGKGQEFPPGQTTFSSEVTAALATKPDAIVVLAFDETKSIIPELVSQGNKAKIYMSDGNTADYSKDFDKGTLDGAQGTIPGASPKDELKQRLVEFYKKSSGKDLADFSYAAESYDATTLAALAAVKGKGTDSGTIQANMAAVSGADGGTECSTFKDCKALLDSGKDIHYTGPSGIGPFDKKNDPSSAYIGIYKFDKDNKPVYQSAIQGSVSK</sequence>
<feature type="compositionally biased region" description="Low complexity" evidence="3">
    <location>
        <begin position="28"/>
        <end position="42"/>
    </location>
</feature>
<gene>
    <name evidence="6" type="ORF">GCM10009627_11560</name>
</gene>
<comment type="caution">
    <text evidence="6">The sequence shown here is derived from an EMBL/GenBank/DDBJ whole genome shotgun (WGS) entry which is preliminary data.</text>
</comment>
<dbReference type="EMBL" id="BAAAJX010000005">
    <property type="protein sequence ID" value="GAA1492810.1"/>
    <property type="molecule type" value="Genomic_DNA"/>
</dbReference>
<comment type="similarity">
    <text evidence="1">Belongs to the leucine-binding protein family.</text>
</comment>
<dbReference type="InterPro" id="IPR028081">
    <property type="entry name" value="Leu-bd"/>
</dbReference>
<organism evidence="6 7">
    <name type="scientific">Curtobacterium herbarum</name>
    <dbReference type="NCBI Taxonomy" id="150122"/>
    <lineage>
        <taxon>Bacteria</taxon>
        <taxon>Bacillati</taxon>
        <taxon>Actinomycetota</taxon>
        <taxon>Actinomycetes</taxon>
        <taxon>Micrococcales</taxon>
        <taxon>Microbacteriaceae</taxon>
        <taxon>Curtobacterium</taxon>
    </lineage>
</organism>
<evidence type="ECO:0000256" key="3">
    <source>
        <dbReference type="SAM" id="MobiDB-lite"/>
    </source>
</evidence>
<keyword evidence="7" id="KW-1185">Reference proteome</keyword>
<protein>
    <submittedName>
        <fullName evidence="6">ABC transporter substrate-binding protein</fullName>
    </submittedName>
</protein>
<evidence type="ECO:0000259" key="5">
    <source>
        <dbReference type="Pfam" id="PF13458"/>
    </source>
</evidence>
<dbReference type="SUPFAM" id="SSF53822">
    <property type="entry name" value="Periplasmic binding protein-like I"/>
    <property type="match status" value="1"/>
</dbReference>
<dbReference type="RefSeq" id="WP_204606762.1">
    <property type="nucleotide sequence ID" value="NZ_BAAAJX010000005.1"/>
</dbReference>
<dbReference type="InterPro" id="IPR028082">
    <property type="entry name" value="Peripla_BP_I"/>
</dbReference>
<name>A0ABN1ZB29_9MICO</name>
<evidence type="ECO:0000256" key="4">
    <source>
        <dbReference type="SAM" id="SignalP"/>
    </source>
</evidence>
<evidence type="ECO:0000313" key="7">
    <source>
        <dbReference type="Proteomes" id="UP001501742"/>
    </source>
</evidence>
<evidence type="ECO:0000256" key="1">
    <source>
        <dbReference type="ARBA" id="ARBA00010062"/>
    </source>
</evidence>
<feature type="domain" description="Leucine-binding protein" evidence="5">
    <location>
        <begin position="62"/>
        <end position="379"/>
    </location>
</feature>
<evidence type="ECO:0000313" key="6">
    <source>
        <dbReference type="EMBL" id="GAA1492810.1"/>
    </source>
</evidence>
<dbReference type="Proteomes" id="UP001501742">
    <property type="component" value="Unassembled WGS sequence"/>
</dbReference>
<evidence type="ECO:0000256" key="2">
    <source>
        <dbReference type="ARBA" id="ARBA00022729"/>
    </source>
</evidence>
<accession>A0ABN1ZB29</accession>
<dbReference type="Pfam" id="PF13458">
    <property type="entry name" value="Peripla_BP_6"/>
    <property type="match status" value="1"/>
</dbReference>
<feature type="chain" id="PRO_5045744151" evidence="4">
    <location>
        <begin position="31"/>
        <end position="445"/>
    </location>
</feature>
<dbReference type="PANTHER" id="PTHR30483">
    <property type="entry name" value="LEUCINE-SPECIFIC-BINDING PROTEIN"/>
    <property type="match status" value="1"/>
</dbReference>
<dbReference type="Gene3D" id="3.40.50.2300">
    <property type="match status" value="2"/>
</dbReference>
<keyword evidence="2 4" id="KW-0732">Signal</keyword>
<proteinExistence type="inferred from homology"/>
<dbReference type="PROSITE" id="PS51257">
    <property type="entry name" value="PROKAR_LIPOPROTEIN"/>
    <property type="match status" value="1"/>
</dbReference>
<feature type="signal peptide" evidence="4">
    <location>
        <begin position="1"/>
        <end position="30"/>
    </location>
</feature>
<dbReference type="InterPro" id="IPR051010">
    <property type="entry name" value="BCAA_transport"/>
</dbReference>
<feature type="region of interest" description="Disordered" evidence="3">
    <location>
        <begin position="28"/>
        <end position="57"/>
    </location>
</feature>
<reference evidence="6 7" key="1">
    <citation type="journal article" date="2019" name="Int. J. Syst. Evol. Microbiol.">
        <title>The Global Catalogue of Microorganisms (GCM) 10K type strain sequencing project: providing services to taxonomists for standard genome sequencing and annotation.</title>
        <authorList>
            <consortium name="The Broad Institute Genomics Platform"/>
            <consortium name="The Broad Institute Genome Sequencing Center for Infectious Disease"/>
            <person name="Wu L."/>
            <person name="Ma J."/>
        </authorList>
    </citation>
    <scope>NUCLEOTIDE SEQUENCE [LARGE SCALE GENOMIC DNA]</scope>
    <source>
        <strain evidence="6 7">JCM 12140</strain>
    </source>
</reference>
<dbReference type="PANTHER" id="PTHR30483:SF6">
    <property type="entry name" value="PERIPLASMIC BINDING PROTEIN OF ABC TRANSPORTER FOR NATURAL AMINO ACIDS"/>
    <property type="match status" value="1"/>
</dbReference>